<accession>A0A1Q9CZE2</accession>
<reference evidence="2 3" key="1">
    <citation type="submission" date="2016-02" db="EMBL/GenBank/DDBJ databases">
        <title>Genome analysis of coral dinoflagellate symbionts highlights evolutionary adaptations to a symbiotic lifestyle.</title>
        <authorList>
            <person name="Aranda M."/>
            <person name="Li Y."/>
            <person name="Liew Y.J."/>
            <person name="Baumgarten S."/>
            <person name="Simakov O."/>
            <person name="Wilson M."/>
            <person name="Piel J."/>
            <person name="Ashoor H."/>
            <person name="Bougouffa S."/>
            <person name="Bajic V.B."/>
            <person name="Ryu T."/>
            <person name="Ravasi T."/>
            <person name="Bayer T."/>
            <person name="Micklem G."/>
            <person name="Kim H."/>
            <person name="Bhak J."/>
            <person name="Lajeunesse T.C."/>
            <person name="Voolstra C.R."/>
        </authorList>
    </citation>
    <scope>NUCLEOTIDE SEQUENCE [LARGE SCALE GENOMIC DNA]</scope>
    <source>
        <strain evidence="2 3">CCMP2467</strain>
    </source>
</reference>
<keyword evidence="3" id="KW-1185">Reference proteome</keyword>
<protein>
    <submittedName>
        <fullName evidence="2">Uncharacterized protein</fullName>
    </submittedName>
</protein>
<evidence type="ECO:0000313" key="2">
    <source>
        <dbReference type="EMBL" id="OLP88297.1"/>
    </source>
</evidence>
<gene>
    <name evidence="2" type="ORF">AK812_SmicGene30357</name>
</gene>
<feature type="region of interest" description="Disordered" evidence="1">
    <location>
        <begin position="63"/>
        <end position="84"/>
    </location>
</feature>
<organism evidence="2 3">
    <name type="scientific">Symbiodinium microadriaticum</name>
    <name type="common">Dinoflagellate</name>
    <name type="synonym">Zooxanthella microadriatica</name>
    <dbReference type="NCBI Taxonomy" id="2951"/>
    <lineage>
        <taxon>Eukaryota</taxon>
        <taxon>Sar</taxon>
        <taxon>Alveolata</taxon>
        <taxon>Dinophyceae</taxon>
        <taxon>Suessiales</taxon>
        <taxon>Symbiodiniaceae</taxon>
        <taxon>Symbiodinium</taxon>
    </lineage>
</organism>
<name>A0A1Q9CZE2_SYMMI</name>
<dbReference type="EMBL" id="LSRX01000820">
    <property type="protein sequence ID" value="OLP88297.1"/>
    <property type="molecule type" value="Genomic_DNA"/>
</dbReference>
<dbReference type="AlphaFoldDB" id="A0A1Q9CZE2"/>
<dbReference type="Proteomes" id="UP000186817">
    <property type="component" value="Unassembled WGS sequence"/>
</dbReference>
<evidence type="ECO:0000313" key="3">
    <source>
        <dbReference type="Proteomes" id="UP000186817"/>
    </source>
</evidence>
<proteinExistence type="predicted"/>
<evidence type="ECO:0000256" key="1">
    <source>
        <dbReference type="SAM" id="MobiDB-lite"/>
    </source>
</evidence>
<sequence>MWRFVSRVHIFREVKPPIFTIEAPCPGTPVVDGRQARVVAPALPMQRVRTPSPAVTGLIAGRMQAHDGTAPTNGSASMKPCTGR</sequence>
<comment type="caution">
    <text evidence="2">The sequence shown here is derived from an EMBL/GenBank/DDBJ whole genome shotgun (WGS) entry which is preliminary data.</text>
</comment>